<dbReference type="InterPro" id="IPR019826">
    <property type="entry name" value="Carboxylesterase_B_AS"/>
</dbReference>
<organism evidence="6 7">
    <name type="scientific">Oikopleura dioica</name>
    <name type="common">Tunicate</name>
    <dbReference type="NCBI Taxonomy" id="34765"/>
    <lineage>
        <taxon>Eukaryota</taxon>
        <taxon>Metazoa</taxon>
        <taxon>Chordata</taxon>
        <taxon>Tunicata</taxon>
        <taxon>Appendicularia</taxon>
        <taxon>Copelata</taxon>
        <taxon>Oikopleuridae</taxon>
        <taxon>Oikopleura</taxon>
    </lineage>
</organism>
<dbReference type="Proteomes" id="UP001158576">
    <property type="component" value="Chromosome PAR"/>
</dbReference>
<keyword evidence="4" id="KW-1133">Transmembrane helix</keyword>
<evidence type="ECO:0000259" key="5">
    <source>
        <dbReference type="Pfam" id="PF00135"/>
    </source>
</evidence>
<evidence type="ECO:0000256" key="2">
    <source>
        <dbReference type="ARBA" id="ARBA00022801"/>
    </source>
</evidence>
<dbReference type="EMBL" id="OU015568">
    <property type="protein sequence ID" value="CAG5090146.1"/>
    <property type="molecule type" value="Genomic_DNA"/>
</dbReference>
<dbReference type="PANTHER" id="PTHR45570:SF2">
    <property type="entry name" value="ACETYLCHOLINESTERASE 1-LIKE"/>
    <property type="match status" value="1"/>
</dbReference>
<sequence length="566" mass="63327">MTEESSFIAGDIQVKENNEKSERNSSKWKDAFIIVLALACVGLALAFPFSRKFGKRTSNNQASETIPMNGITEDGLTSYLGIPYALPPTGDRRLRPPVPHPMWSENANSDDFSATESKPGCLSGVEQLMQENFGVDFSDEKRSEDCLYMNIWAPDKKEKTEKLPVLVFIHGGSFLSGNASRYETVGDDVARKENIIVVSIQYRLGIYGFGYLGRDRSENIGHFEQGNFALQDVRLALKTIYANIHRFGGDKEQITVMGNSAGGLTVATLLSDEAPVYMRASGWPFYQKAVIQCPPMNLYMRTVEDIVAFNSKIINASGCSKLSCFQKLTTDEVAQAVSSSTNPYLMDLTVNALFGTPFAPIADNITAFNPFRNRFQQDIPTMIGINADEPTLYPPIGDNRDQLLKIEQDAIFDCGSRRLLEDQAESFMYIFDAVSPKAYKHWSRDYQWGNCEEKACHCTDTGYFFGKIPLDTENQKQAAKRIRSTITNFIKSEDTGLKNSNGGSFQNLILTEPDSSVEPAKKNICEFWDKVFLLSENCAKGDKNSCFANWSKIIEAVQYLRSQKEQ</sequence>
<gene>
    <name evidence="6" type="ORF">OKIOD_LOCUS4035</name>
</gene>
<dbReference type="Gene3D" id="3.40.50.1820">
    <property type="entry name" value="alpha/beta hydrolase"/>
    <property type="match status" value="2"/>
</dbReference>
<dbReference type="InterPro" id="IPR029058">
    <property type="entry name" value="AB_hydrolase_fold"/>
</dbReference>
<protein>
    <recommendedName>
        <fullName evidence="3">Carboxylic ester hydrolase</fullName>
        <ecNumber evidence="3">3.1.1.-</ecNumber>
    </recommendedName>
</protein>
<name>A0ABN7S6M4_OIKDI</name>
<reference evidence="6 7" key="1">
    <citation type="submission" date="2021-04" db="EMBL/GenBank/DDBJ databases">
        <authorList>
            <person name="Bliznina A."/>
        </authorList>
    </citation>
    <scope>NUCLEOTIDE SEQUENCE [LARGE SCALE GENOMIC DNA]</scope>
</reference>
<dbReference type="PANTHER" id="PTHR45570">
    <property type="entry name" value="CARBOXYLIC ESTER HYDROLASE"/>
    <property type="match status" value="1"/>
</dbReference>
<evidence type="ECO:0000313" key="7">
    <source>
        <dbReference type="Proteomes" id="UP001158576"/>
    </source>
</evidence>
<keyword evidence="2 3" id="KW-0378">Hydrolase</keyword>
<evidence type="ECO:0000256" key="1">
    <source>
        <dbReference type="ARBA" id="ARBA00005964"/>
    </source>
</evidence>
<proteinExistence type="inferred from homology"/>
<keyword evidence="4" id="KW-0472">Membrane</keyword>
<feature type="transmembrane region" description="Helical" evidence="4">
    <location>
        <begin position="31"/>
        <end position="49"/>
    </location>
</feature>
<evidence type="ECO:0000256" key="4">
    <source>
        <dbReference type="SAM" id="Phobius"/>
    </source>
</evidence>
<comment type="similarity">
    <text evidence="1 3">Belongs to the type-B carboxylesterase/lipase family.</text>
</comment>
<keyword evidence="7" id="KW-1185">Reference proteome</keyword>
<keyword evidence="4" id="KW-0812">Transmembrane</keyword>
<dbReference type="SUPFAM" id="SSF53474">
    <property type="entry name" value="alpha/beta-Hydrolases"/>
    <property type="match status" value="1"/>
</dbReference>
<dbReference type="Pfam" id="PF00135">
    <property type="entry name" value="COesterase"/>
    <property type="match status" value="1"/>
</dbReference>
<accession>A0ABN7S6M4</accession>
<dbReference type="InterPro" id="IPR002018">
    <property type="entry name" value="CarbesteraseB"/>
</dbReference>
<feature type="domain" description="Carboxylesterase type B" evidence="5">
    <location>
        <begin position="75"/>
        <end position="391"/>
    </location>
</feature>
<dbReference type="EC" id="3.1.1.-" evidence="3"/>
<evidence type="ECO:0000313" key="6">
    <source>
        <dbReference type="EMBL" id="CAG5090146.1"/>
    </source>
</evidence>
<evidence type="ECO:0000256" key="3">
    <source>
        <dbReference type="RuleBase" id="RU361235"/>
    </source>
</evidence>
<dbReference type="PROSITE" id="PS00122">
    <property type="entry name" value="CARBOXYLESTERASE_B_1"/>
    <property type="match status" value="1"/>
</dbReference>